<feature type="domain" description="Mur ligase C-terminal" evidence="6">
    <location>
        <begin position="349"/>
        <end position="478"/>
    </location>
</feature>
<comment type="caution">
    <text evidence="4">Lacks conserved residue(s) required for the propagation of feature annotation.</text>
</comment>
<comment type="subcellular location">
    <subcellularLocation>
        <location evidence="4 5">Cytoplasm</location>
    </subcellularLocation>
</comment>
<dbReference type="GO" id="GO:0051301">
    <property type="term" value="P:cell division"/>
    <property type="evidence" value="ECO:0007669"/>
    <property type="project" value="UniProtKB-KW"/>
</dbReference>
<keyword evidence="4" id="KW-0547">Nucleotide-binding</keyword>
<reference evidence="8 9" key="1">
    <citation type="journal article" date="2015" name="Genome Announc.">
        <title>Complete Genome Sequence of the Type Strain Corynebacterium testudinoris DSM 44614, Recovered from Necrotic Lesions in the Mouth of a Tortoise.</title>
        <authorList>
            <person name="Ruckert C."/>
            <person name="Kriete M."/>
            <person name="Jaenicke S."/>
            <person name="Winkler A."/>
            <person name="Tauch A."/>
        </authorList>
    </citation>
    <scope>NUCLEOTIDE SEQUENCE [LARGE SCALE GENOMIC DNA]</scope>
    <source>
        <strain evidence="8 9">DSM 44614</strain>
    </source>
</reference>
<dbReference type="InterPro" id="IPR036615">
    <property type="entry name" value="Mur_ligase_C_dom_sf"/>
</dbReference>
<protein>
    <recommendedName>
        <fullName evidence="4">UDP-N-acetylmuramoyl-L-alanyl-D-glutamate--2,6-diaminopimelate ligase</fullName>
        <ecNumber evidence="4">6.3.2.13</ecNumber>
    </recommendedName>
    <alternativeName>
        <fullName evidence="4">Meso-A2pm-adding enzyme</fullName>
    </alternativeName>
    <alternativeName>
        <fullName evidence="4">Meso-diaminopimelate-adding enzyme</fullName>
    </alternativeName>
    <alternativeName>
        <fullName evidence="4">UDP-MurNAc-L-Ala-D-Glu:meso-diaminopimelate ligase</fullName>
    </alternativeName>
    <alternativeName>
        <fullName evidence="4">UDP-MurNAc-tripeptide synthetase</fullName>
    </alternativeName>
    <alternativeName>
        <fullName evidence="4">UDP-N-acetylmuramyl-tripeptide synthetase</fullName>
    </alternativeName>
</protein>
<keyword evidence="4" id="KW-0460">Magnesium</keyword>
<dbReference type="SUPFAM" id="SSF53623">
    <property type="entry name" value="MurD-like peptide ligases, catalytic domain"/>
    <property type="match status" value="1"/>
</dbReference>
<dbReference type="STRING" id="136857.CTEST_08950"/>
<evidence type="ECO:0000256" key="2">
    <source>
        <dbReference type="ARBA" id="ARBA00022618"/>
    </source>
</evidence>
<dbReference type="GO" id="GO:0071555">
    <property type="term" value="P:cell wall organization"/>
    <property type="evidence" value="ECO:0007669"/>
    <property type="project" value="UniProtKB-KW"/>
</dbReference>
<reference evidence="9" key="2">
    <citation type="submission" date="2015-05" db="EMBL/GenBank/DDBJ databases">
        <title>Complete genome sequence of Corynebacterium testudinoris DSM 44614, recovered from necrotic lesions in the mouth of a tortoise.</title>
        <authorList>
            <person name="Ruckert C."/>
            <person name="Albersmeier A."/>
            <person name="Winkler A."/>
            <person name="Tauch A."/>
        </authorList>
    </citation>
    <scope>NUCLEOTIDE SEQUENCE [LARGE SCALE GENOMIC DNA]</scope>
    <source>
        <strain evidence="9">DSM 44614</strain>
    </source>
</reference>
<feature type="binding site" evidence="4">
    <location>
        <position position="195"/>
    </location>
    <ligand>
        <name>UDP-N-acetyl-alpha-D-muramoyl-L-alanyl-D-glutamate</name>
        <dbReference type="ChEBI" id="CHEBI:83900"/>
    </ligand>
</feature>
<dbReference type="NCBIfam" id="TIGR01085">
    <property type="entry name" value="murE"/>
    <property type="match status" value="1"/>
</dbReference>
<feature type="binding site" evidence="4">
    <location>
        <position position="476"/>
    </location>
    <ligand>
        <name>meso-2,6-diaminopimelate</name>
        <dbReference type="ChEBI" id="CHEBI:57791"/>
    </ligand>
</feature>
<dbReference type="Pfam" id="PF02875">
    <property type="entry name" value="Mur_ligase_C"/>
    <property type="match status" value="1"/>
</dbReference>
<evidence type="ECO:0000313" key="9">
    <source>
        <dbReference type="Proteomes" id="UP000035540"/>
    </source>
</evidence>
<feature type="binding site" evidence="4">
    <location>
        <position position="398"/>
    </location>
    <ligand>
        <name>meso-2,6-diaminopimelate</name>
        <dbReference type="ChEBI" id="CHEBI:57791"/>
    </ligand>
</feature>
<feature type="binding site" evidence="4">
    <location>
        <position position="43"/>
    </location>
    <ligand>
        <name>UDP-N-acetyl-alpha-D-muramoyl-L-alanyl-D-glutamate</name>
        <dbReference type="ChEBI" id="CHEBI:83900"/>
    </ligand>
</feature>
<evidence type="ECO:0000259" key="6">
    <source>
        <dbReference type="Pfam" id="PF02875"/>
    </source>
</evidence>
<feature type="modified residue" description="N6-carboxylysine" evidence="4">
    <location>
        <position position="235"/>
    </location>
</feature>
<dbReference type="InterPro" id="IPR004101">
    <property type="entry name" value="Mur_ligase_C"/>
</dbReference>
<accession>A0A0G3H906</accession>
<dbReference type="InterPro" id="IPR036565">
    <property type="entry name" value="Mur-like_cat_sf"/>
</dbReference>
<name>A0A0G3H906_9CORY</name>
<dbReference type="NCBIfam" id="NF001126">
    <property type="entry name" value="PRK00139.1-4"/>
    <property type="match status" value="1"/>
</dbReference>
<dbReference type="Proteomes" id="UP000035540">
    <property type="component" value="Chromosome"/>
</dbReference>
<keyword evidence="2 4" id="KW-0132">Cell division</keyword>
<keyword evidence="9" id="KW-1185">Reference proteome</keyword>
<feature type="binding site" evidence="4">
    <location>
        <begin position="422"/>
        <end position="425"/>
    </location>
    <ligand>
        <name>meso-2,6-diaminopimelate</name>
        <dbReference type="ChEBI" id="CHEBI:57791"/>
    </ligand>
</feature>
<dbReference type="SUPFAM" id="SSF63418">
    <property type="entry name" value="MurE/MurF N-terminal domain"/>
    <property type="match status" value="1"/>
</dbReference>
<comment type="PTM">
    <text evidence="4">Carboxylation is probably crucial for Mg(2+) binding and, consequently, for the gamma-phosphate positioning of ATP.</text>
</comment>
<dbReference type="AlphaFoldDB" id="A0A0G3H906"/>
<feature type="binding site" evidence="4">
    <location>
        <position position="203"/>
    </location>
    <ligand>
        <name>UDP-N-acetyl-alpha-D-muramoyl-L-alanyl-D-glutamate</name>
        <dbReference type="ChEBI" id="CHEBI:83900"/>
    </ligand>
</feature>
<dbReference type="Gene3D" id="3.40.1390.10">
    <property type="entry name" value="MurE/MurF, N-terminal domain"/>
    <property type="match status" value="1"/>
</dbReference>
<evidence type="ECO:0000256" key="5">
    <source>
        <dbReference type="RuleBase" id="RU004135"/>
    </source>
</evidence>
<dbReference type="RefSeq" id="WP_047253436.1">
    <property type="nucleotide sequence ID" value="NZ_CP011545.1"/>
</dbReference>
<dbReference type="EMBL" id="CP011545">
    <property type="protein sequence ID" value="AKK09220.1"/>
    <property type="molecule type" value="Genomic_DNA"/>
</dbReference>
<dbReference type="InterPro" id="IPR005761">
    <property type="entry name" value="UDP-N-AcMur-Glu-dNH2Pim_ligase"/>
</dbReference>
<keyword evidence="4" id="KW-0067">ATP-binding</keyword>
<dbReference type="PANTHER" id="PTHR23135:SF4">
    <property type="entry name" value="UDP-N-ACETYLMURAMOYL-L-ALANYL-D-GLUTAMATE--2,6-DIAMINOPIMELATE LIGASE MURE HOMOLOG, CHLOROPLASTIC"/>
    <property type="match status" value="1"/>
</dbReference>
<dbReference type="Gene3D" id="3.90.190.20">
    <property type="entry name" value="Mur ligase, C-terminal domain"/>
    <property type="match status" value="1"/>
</dbReference>
<evidence type="ECO:0000259" key="7">
    <source>
        <dbReference type="Pfam" id="PF08245"/>
    </source>
</evidence>
<dbReference type="HAMAP" id="MF_00208">
    <property type="entry name" value="MurE"/>
    <property type="match status" value="1"/>
</dbReference>
<dbReference type="KEGG" id="cted:CTEST_08950"/>
<dbReference type="SUPFAM" id="SSF53244">
    <property type="entry name" value="MurD-like peptide ligases, peptide-binding domain"/>
    <property type="match status" value="1"/>
</dbReference>
<comment type="cofactor">
    <cofactor evidence="4">
        <name>Mg(2+)</name>
        <dbReference type="ChEBI" id="CHEBI:18420"/>
    </cofactor>
</comment>
<evidence type="ECO:0000256" key="1">
    <source>
        <dbReference type="ARBA" id="ARBA00005898"/>
    </source>
</evidence>
<keyword evidence="4 5" id="KW-0573">Peptidoglycan synthesis</keyword>
<dbReference type="PATRIC" id="fig|136857.5.peg.1781"/>
<feature type="domain" description="Mur ligase central" evidence="7">
    <location>
        <begin position="124"/>
        <end position="328"/>
    </location>
</feature>
<comment type="function">
    <text evidence="4">Catalyzes the addition of meso-diaminopimelic acid to the nucleotide precursor UDP-N-acetylmuramoyl-L-alanyl-D-glutamate (UMAG) in the biosynthesis of bacterial cell-wall peptidoglycan.</text>
</comment>
<organism evidence="8 9">
    <name type="scientific">Corynebacterium testudinoris</name>
    <dbReference type="NCBI Taxonomy" id="136857"/>
    <lineage>
        <taxon>Bacteria</taxon>
        <taxon>Bacillati</taxon>
        <taxon>Actinomycetota</taxon>
        <taxon>Actinomycetes</taxon>
        <taxon>Mycobacteriales</taxon>
        <taxon>Corynebacteriaceae</taxon>
        <taxon>Corynebacterium</taxon>
    </lineage>
</organism>
<sequence>MASQAPTLSHLVNLANQSSEPAQAVLVQAGDTDPAITSMSLDSTALEPSGALFAALPGTRRHGAEFAAGTTAAAILTDGAGRDILLAAGESRPIIVVTDVRAVLGALAAEVYGHPSRDLTIIGVTGTSGKTTTSYLLEVGLINAGHKVGLIGTTGTRIDGVPVPTKLTTPEAPTLQALFARMRDEGVTHVVMEVSSHALSLGRVDGTLFDVAGFTNLSQDHLDFHPTMEDYFAAKARFFDPASPLAARQSVICIDDEWGERMAELAADPLTVGTRGEAADVNARQIELAPTGAQTIELTLPQHAPITFDLPLPGDFNIANAALATACALAAGVDPEKFTPGLAAVAVPGRMERIDAGQDFLAVVDYAHKPAAVAAVLDTLRGQITGRLGVVVGAGGDRDPSKRPLMGAEAARRADLVIITDDNPRSEEPATIRAAVLAGAEEAGTTAEIREVGDRARAIDALIQWAQPGDGVVVAGKGHEVGQLIAGVDHHFDDREEVRRALEERSQ</sequence>
<dbReference type="OrthoDB" id="9800958at2"/>
<dbReference type="GO" id="GO:0008765">
    <property type="term" value="F:UDP-N-acetylmuramoylalanyl-D-glutamate-2,6-diaminopimelate ligase activity"/>
    <property type="evidence" value="ECO:0007669"/>
    <property type="project" value="UniProtKB-UniRule"/>
</dbReference>
<feature type="short sequence motif" description="Meso-diaminopimelate recognition motif" evidence="4">
    <location>
        <begin position="422"/>
        <end position="425"/>
    </location>
</feature>
<dbReference type="GO" id="GO:0009252">
    <property type="term" value="P:peptidoglycan biosynthetic process"/>
    <property type="evidence" value="ECO:0007669"/>
    <property type="project" value="UniProtKB-UniRule"/>
</dbReference>
<dbReference type="InterPro" id="IPR013221">
    <property type="entry name" value="Mur_ligase_cen"/>
</dbReference>
<keyword evidence="4 5" id="KW-0133">Cell shape</keyword>
<feature type="binding site" evidence="4">
    <location>
        <begin position="168"/>
        <end position="169"/>
    </location>
    <ligand>
        <name>UDP-N-acetyl-alpha-D-muramoyl-L-alanyl-D-glutamate</name>
        <dbReference type="ChEBI" id="CHEBI:83900"/>
    </ligand>
</feature>
<dbReference type="GO" id="GO:0008360">
    <property type="term" value="P:regulation of cell shape"/>
    <property type="evidence" value="ECO:0007669"/>
    <property type="project" value="UniProtKB-KW"/>
</dbReference>
<dbReference type="GO" id="GO:0000287">
    <property type="term" value="F:magnesium ion binding"/>
    <property type="evidence" value="ECO:0007669"/>
    <property type="project" value="UniProtKB-UniRule"/>
</dbReference>
<dbReference type="UniPathway" id="UPA00219"/>
<keyword evidence="4" id="KW-0963">Cytoplasm</keyword>
<dbReference type="GO" id="GO:0005737">
    <property type="term" value="C:cytoplasm"/>
    <property type="evidence" value="ECO:0007669"/>
    <property type="project" value="UniProtKB-SubCell"/>
</dbReference>
<feature type="binding site" evidence="4">
    <location>
        <position position="41"/>
    </location>
    <ligand>
        <name>UDP-N-acetyl-alpha-D-muramoyl-L-alanyl-D-glutamate</name>
        <dbReference type="ChEBI" id="CHEBI:83900"/>
    </ligand>
</feature>
<dbReference type="PANTHER" id="PTHR23135">
    <property type="entry name" value="MUR LIGASE FAMILY MEMBER"/>
    <property type="match status" value="1"/>
</dbReference>
<gene>
    <name evidence="4 8" type="primary">murE</name>
    <name evidence="8" type="ORF">CTEST_08950</name>
</gene>
<comment type="catalytic activity">
    <reaction evidence="4">
        <text>UDP-N-acetyl-alpha-D-muramoyl-L-alanyl-D-glutamate + meso-2,6-diaminopimelate + ATP = UDP-N-acetyl-alpha-D-muramoyl-L-alanyl-gamma-D-glutamyl-meso-2,6-diaminopimelate + ADP + phosphate + H(+)</text>
        <dbReference type="Rhea" id="RHEA:23676"/>
        <dbReference type="ChEBI" id="CHEBI:15378"/>
        <dbReference type="ChEBI" id="CHEBI:30616"/>
        <dbReference type="ChEBI" id="CHEBI:43474"/>
        <dbReference type="ChEBI" id="CHEBI:57791"/>
        <dbReference type="ChEBI" id="CHEBI:83900"/>
        <dbReference type="ChEBI" id="CHEBI:83905"/>
        <dbReference type="ChEBI" id="CHEBI:456216"/>
        <dbReference type="EC" id="6.3.2.13"/>
    </reaction>
</comment>
<keyword evidence="4 5" id="KW-0961">Cell wall biogenesis/degradation</keyword>
<comment type="pathway">
    <text evidence="4 5">Cell wall biogenesis; peptidoglycan biosynthesis.</text>
</comment>
<dbReference type="InterPro" id="IPR035911">
    <property type="entry name" value="MurE/MurF_N"/>
</dbReference>
<feature type="binding site" evidence="4">
    <location>
        <position position="480"/>
    </location>
    <ligand>
        <name>meso-2,6-diaminopimelate</name>
        <dbReference type="ChEBI" id="CHEBI:57791"/>
    </ligand>
</feature>
<evidence type="ECO:0000256" key="4">
    <source>
        <dbReference type="HAMAP-Rule" id="MF_00208"/>
    </source>
</evidence>
<dbReference type="EC" id="6.3.2.13" evidence="4"/>
<dbReference type="NCBIfam" id="NF001124">
    <property type="entry name" value="PRK00139.1-2"/>
    <property type="match status" value="1"/>
</dbReference>
<keyword evidence="4 8" id="KW-0436">Ligase</keyword>
<dbReference type="GO" id="GO:0005524">
    <property type="term" value="F:ATP binding"/>
    <property type="evidence" value="ECO:0007669"/>
    <property type="project" value="UniProtKB-UniRule"/>
</dbReference>
<comment type="similarity">
    <text evidence="1 4">Belongs to the MurCDEF family. MurE subfamily.</text>
</comment>
<feature type="binding site" evidence="4">
    <location>
        <begin position="126"/>
        <end position="132"/>
    </location>
    <ligand>
        <name>ATP</name>
        <dbReference type="ChEBI" id="CHEBI:30616"/>
    </ligand>
</feature>
<keyword evidence="3 4" id="KW-0131">Cell cycle</keyword>
<dbReference type="Pfam" id="PF08245">
    <property type="entry name" value="Mur_ligase_M"/>
    <property type="match status" value="1"/>
</dbReference>
<proteinExistence type="inferred from homology"/>
<evidence type="ECO:0000256" key="3">
    <source>
        <dbReference type="ARBA" id="ARBA00023306"/>
    </source>
</evidence>
<dbReference type="Gene3D" id="3.40.1190.10">
    <property type="entry name" value="Mur-like, catalytic domain"/>
    <property type="match status" value="1"/>
</dbReference>
<evidence type="ECO:0000313" key="8">
    <source>
        <dbReference type="EMBL" id="AKK09220.1"/>
    </source>
</evidence>